<keyword evidence="3 7" id="KW-0812">Transmembrane</keyword>
<dbReference type="EMBL" id="FUKO01000017">
    <property type="protein sequence ID" value="SJN25858.1"/>
    <property type="molecule type" value="Genomic_DNA"/>
</dbReference>
<gene>
    <name evidence="9" type="ORF">FM104_05000</name>
</gene>
<keyword evidence="10" id="KW-1185">Reference proteome</keyword>
<sequence>MARFLIVGAFLAAVFWIYSVVDCAAQPTTRHRGVSKTVWVLIVVLLPVIGGILWFLLGRRRAGESNSQYVSGPDDRPDVLRGMDKAEQDARIRQLEEELARLDDEADGADPRS</sequence>
<feature type="domain" description="Cardiolipin synthase N-terminal" evidence="8">
    <location>
        <begin position="14"/>
        <end position="59"/>
    </location>
</feature>
<feature type="compositionally biased region" description="Basic and acidic residues" evidence="6">
    <location>
        <begin position="73"/>
        <end position="83"/>
    </location>
</feature>
<dbReference type="RefSeq" id="WP_087130375.1">
    <property type="nucleotide sequence ID" value="NZ_FUKO01000017.1"/>
</dbReference>
<name>A0A1R4J1J4_9MICO</name>
<keyword evidence="4 7" id="KW-1133">Transmembrane helix</keyword>
<keyword evidence="2" id="KW-1003">Cell membrane</keyword>
<comment type="subcellular location">
    <subcellularLocation>
        <location evidence="1">Cell membrane</location>
        <topology evidence="1">Multi-pass membrane protein</topology>
    </subcellularLocation>
</comment>
<evidence type="ECO:0000313" key="9">
    <source>
        <dbReference type="EMBL" id="SJN25858.1"/>
    </source>
</evidence>
<dbReference type="OrthoDB" id="3298527at2"/>
<proteinExistence type="predicted"/>
<dbReference type="AlphaFoldDB" id="A0A1R4J1J4"/>
<keyword evidence="5 7" id="KW-0472">Membrane</keyword>
<protein>
    <submittedName>
        <fullName evidence="9">Membrane protein</fullName>
    </submittedName>
</protein>
<evidence type="ECO:0000256" key="6">
    <source>
        <dbReference type="SAM" id="MobiDB-lite"/>
    </source>
</evidence>
<feature type="region of interest" description="Disordered" evidence="6">
    <location>
        <begin position="63"/>
        <end position="83"/>
    </location>
</feature>
<accession>A0A1R4J1J4</accession>
<dbReference type="GO" id="GO:0005886">
    <property type="term" value="C:plasma membrane"/>
    <property type="evidence" value="ECO:0007669"/>
    <property type="project" value="UniProtKB-SubCell"/>
</dbReference>
<feature type="transmembrane region" description="Helical" evidence="7">
    <location>
        <begin position="39"/>
        <end position="57"/>
    </location>
</feature>
<evidence type="ECO:0000256" key="5">
    <source>
        <dbReference type="ARBA" id="ARBA00023136"/>
    </source>
</evidence>
<evidence type="ECO:0000313" key="10">
    <source>
        <dbReference type="Proteomes" id="UP000196320"/>
    </source>
</evidence>
<organism evidence="9 10">
    <name type="scientific">Microbacterium esteraromaticum</name>
    <dbReference type="NCBI Taxonomy" id="57043"/>
    <lineage>
        <taxon>Bacteria</taxon>
        <taxon>Bacillati</taxon>
        <taxon>Actinomycetota</taxon>
        <taxon>Actinomycetes</taxon>
        <taxon>Micrococcales</taxon>
        <taxon>Microbacteriaceae</taxon>
        <taxon>Microbacterium</taxon>
    </lineage>
</organism>
<dbReference type="Proteomes" id="UP000196320">
    <property type="component" value="Unassembled WGS sequence"/>
</dbReference>
<evidence type="ECO:0000256" key="2">
    <source>
        <dbReference type="ARBA" id="ARBA00022475"/>
    </source>
</evidence>
<evidence type="ECO:0000259" key="8">
    <source>
        <dbReference type="Pfam" id="PF13396"/>
    </source>
</evidence>
<evidence type="ECO:0000256" key="7">
    <source>
        <dbReference type="SAM" id="Phobius"/>
    </source>
</evidence>
<dbReference type="InterPro" id="IPR027379">
    <property type="entry name" value="CLS_N"/>
</dbReference>
<evidence type="ECO:0000256" key="3">
    <source>
        <dbReference type="ARBA" id="ARBA00022692"/>
    </source>
</evidence>
<evidence type="ECO:0000256" key="1">
    <source>
        <dbReference type="ARBA" id="ARBA00004651"/>
    </source>
</evidence>
<dbReference type="Pfam" id="PF13396">
    <property type="entry name" value="PLDc_N"/>
    <property type="match status" value="1"/>
</dbReference>
<reference evidence="9 10" key="1">
    <citation type="submission" date="2017-02" db="EMBL/GenBank/DDBJ databases">
        <authorList>
            <person name="Peterson S.W."/>
        </authorList>
    </citation>
    <scope>NUCLEOTIDE SEQUENCE [LARGE SCALE GENOMIC DNA]</scope>
    <source>
        <strain evidence="9 10">B Mb 05.01</strain>
    </source>
</reference>
<evidence type="ECO:0000256" key="4">
    <source>
        <dbReference type="ARBA" id="ARBA00022989"/>
    </source>
</evidence>